<sequence>MSFVTHKEKISDYLGMARKYIGTNDFVNFMKNISIAEYLSENDRESLEETLFLLAEGFYKFGKYKEAYEVVNRILTLVENEKTRYRLLRTKGMILGKMGNLDAAIKIFEKLLENCSSEGWSLNNLAWIYLYKYQLESDTEYLPKVIQYGLKAVESFDFITDPVLKKSILINLGNAYWYCENYEKALEFFLKALEFVKDDPDPKILNNIGVTYARMRKIDKAEKYLRKAELIAERKKDYFELGQANLIRARIYEWNYNDYMKAKEYFLIAFDKFVLANALLEAYKSLKNILRLNEKLNRESIDILCNRLKTNLIENLGEEETLRLERRED</sequence>
<dbReference type="PANTHER" id="PTHR46630:SF1">
    <property type="entry name" value="TETRATRICOPEPTIDE REPEAT PROTEIN 29"/>
    <property type="match status" value="1"/>
</dbReference>
<dbReference type="Pfam" id="PF13181">
    <property type="entry name" value="TPR_8"/>
    <property type="match status" value="1"/>
</dbReference>
<evidence type="ECO:0000256" key="4">
    <source>
        <dbReference type="ARBA" id="ARBA00022803"/>
    </source>
</evidence>
<comment type="subcellular location">
    <subcellularLocation>
        <location evidence="1">Cytoplasm</location>
    </subcellularLocation>
</comment>
<dbReference type="Pfam" id="PF13424">
    <property type="entry name" value="TPR_12"/>
    <property type="match status" value="1"/>
</dbReference>
<dbReference type="RefSeq" id="WP_127018064.1">
    <property type="nucleotide sequence ID" value="NZ_CP016379.1"/>
</dbReference>
<keyword evidence="8" id="KW-1185">Reference proteome</keyword>
<feature type="repeat" description="TPR" evidence="6">
    <location>
        <begin position="166"/>
        <end position="199"/>
    </location>
</feature>
<keyword evidence="2" id="KW-0963">Cytoplasm</keyword>
<dbReference type="SUPFAM" id="SSF48452">
    <property type="entry name" value="TPR-like"/>
    <property type="match status" value="1"/>
</dbReference>
<evidence type="ECO:0000256" key="1">
    <source>
        <dbReference type="ARBA" id="ARBA00004496"/>
    </source>
</evidence>
<dbReference type="SMART" id="SM00028">
    <property type="entry name" value="TPR"/>
    <property type="match status" value="4"/>
</dbReference>
<evidence type="ECO:0000313" key="7">
    <source>
        <dbReference type="EMBL" id="AZR74696.1"/>
    </source>
</evidence>
<dbReference type="InterPro" id="IPR051476">
    <property type="entry name" value="Bac_ResReg_Asp_Phosphatase"/>
</dbReference>
<dbReference type="InterPro" id="IPR019734">
    <property type="entry name" value="TPR_rpt"/>
</dbReference>
<evidence type="ECO:0000256" key="5">
    <source>
        <dbReference type="ARBA" id="ARBA00038253"/>
    </source>
</evidence>
<dbReference type="EMBL" id="CP016379">
    <property type="protein sequence ID" value="AZR74696.1"/>
    <property type="molecule type" value="Genomic_DNA"/>
</dbReference>
<proteinExistence type="inferred from homology"/>
<evidence type="ECO:0000256" key="2">
    <source>
        <dbReference type="ARBA" id="ARBA00022490"/>
    </source>
</evidence>
<name>A0A3Q9HSP1_9FIRM</name>
<comment type="similarity">
    <text evidence="5">Belongs to the Rap family.</text>
</comment>
<evidence type="ECO:0000256" key="3">
    <source>
        <dbReference type="ARBA" id="ARBA00022737"/>
    </source>
</evidence>
<evidence type="ECO:0000313" key="8">
    <source>
        <dbReference type="Proteomes" id="UP000267250"/>
    </source>
</evidence>
<gene>
    <name evidence="7" type="ORF">BBF96_15750</name>
</gene>
<protein>
    <submittedName>
        <fullName evidence="7">Uncharacterized protein</fullName>
    </submittedName>
</protein>
<dbReference type="GO" id="GO:0005737">
    <property type="term" value="C:cytoplasm"/>
    <property type="evidence" value="ECO:0007669"/>
    <property type="project" value="UniProtKB-SubCell"/>
</dbReference>
<dbReference type="Gene3D" id="1.25.40.10">
    <property type="entry name" value="Tetratricopeptide repeat domain"/>
    <property type="match status" value="3"/>
</dbReference>
<evidence type="ECO:0000256" key="6">
    <source>
        <dbReference type="PROSITE-ProRule" id="PRU00339"/>
    </source>
</evidence>
<dbReference type="OrthoDB" id="5516148at2"/>
<reference evidence="7 8" key="1">
    <citation type="submission" date="2016-07" db="EMBL/GenBank/DDBJ databases">
        <title>Genome and transcriptome analysis of iron-reducing fermentative bacteria Anoxybacter fermentans.</title>
        <authorList>
            <person name="Zeng X."/>
            <person name="Shao Z."/>
        </authorList>
    </citation>
    <scope>NUCLEOTIDE SEQUENCE [LARGE SCALE GENOMIC DNA]</scope>
    <source>
        <strain evidence="7 8">DY22613</strain>
    </source>
</reference>
<dbReference type="PROSITE" id="PS50005">
    <property type="entry name" value="TPR"/>
    <property type="match status" value="2"/>
</dbReference>
<organism evidence="7 8">
    <name type="scientific">Anoxybacter fermentans</name>
    <dbReference type="NCBI Taxonomy" id="1323375"/>
    <lineage>
        <taxon>Bacteria</taxon>
        <taxon>Bacillati</taxon>
        <taxon>Bacillota</taxon>
        <taxon>Clostridia</taxon>
        <taxon>Halanaerobiales</taxon>
        <taxon>Anoxybacter</taxon>
    </lineage>
</organism>
<accession>A0A3Q9HSP1</accession>
<dbReference type="AlphaFoldDB" id="A0A3Q9HSP1"/>
<dbReference type="InterPro" id="IPR011990">
    <property type="entry name" value="TPR-like_helical_dom_sf"/>
</dbReference>
<keyword evidence="3" id="KW-0677">Repeat</keyword>
<dbReference type="PANTHER" id="PTHR46630">
    <property type="entry name" value="TETRATRICOPEPTIDE REPEAT PROTEIN 29"/>
    <property type="match status" value="1"/>
</dbReference>
<dbReference type="KEGG" id="aft:BBF96_15750"/>
<dbReference type="Proteomes" id="UP000267250">
    <property type="component" value="Chromosome"/>
</dbReference>
<keyword evidence="4 6" id="KW-0802">TPR repeat</keyword>
<feature type="repeat" description="TPR" evidence="6">
    <location>
        <begin position="48"/>
        <end position="81"/>
    </location>
</feature>